<dbReference type="Proteomes" id="UP001332243">
    <property type="component" value="Unassembled WGS sequence"/>
</dbReference>
<proteinExistence type="predicted"/>
<dbReference type="RefSeq" id="WP_331215573.1">
    <property type="nucleotide sequence ID" value="NZ_JAZGQK010000015.1"/>
</dbReference>
<sequence length="173" mass="19780">MGDMHEFMVSMDLRCELSDDEVAEVRWHLGLGPQPERLTIITEFPSIVIGDDGRAVEDEHGQWVFEDDPRPVWELVEPGIDKIGGAAVSALHRQDDRSGGRWALTCRWAVHPEDRGDVATLFDWLIAKRAGDERFFGYLRWYEDDWPDERLGVADGVLTVYAEGREPQPFRQG</sequence>
<accession>A0ABU7RVE0</accession>
<keyword evidence="2" id="KW-1185">Reference proteome</keyword>
<evidence type="ECO:0008006" key="3">
    <source>
        <dbReference type="Google" id="ProtNLM"/>
    </source>
</evidence>
<protein>
    <recommendedName>
        <fullName evidence="3">DUF4265 domain-containing protein</fullName>
    </recommendedName>
</protein>
<dbReference type="EMBL" id="JAZGQK010000015">
    <property type="protein sequence ID" value="MEE6260462.1"/>
    <property type="molecule type" value="Genomic_DNA"/>
</dbReference>
<evidence type="ECO:0000313" key="2">
    <source>
        <dbReference type="Proteomes" id="UP001332243"/>
    </source>
</evidence>
<comment type="caution">
    <text evidence="1">The sequence shown here is derived from an EMBL/GenBank/DDBJ whole genome shotgun (WGS) entry which is preliminary data.</text>
</comment>
<reference evidence="1 2" key="1">
    <citation type="submission" date="2024-01" db="EMBL/GenBank/DDBJ databases">
        <title>Genome insights into Plantactinospora sonchi sp. nov.</title>
        <authorList>
            <person name="Wang L."/>
        </authorList>
    </citation>
    <scope>NUCLEOTIDE SEQUENCE [LARGE SCALE GENOMIC DNA]</scope>
    <source>
        <strain evidence="1 2">NEAU-QY2</strain>
    </source>
</reference>
<organism evidence="1 2">
    <name type="scientific">Plantactinospora sonchi</name>
    <dbReference type="NCBI Taxonomy" id="1544735"/>
    <lineage>
        <taxon>Bacteria</taxon>
        <taxon>Bacillati</taxon>
        <taxon>Actinomycetota</taxon>
        <taxon>Actinomycetes</taxon>
        <taxon>Micromonosporales</taxon>
        <taxon>Micromonosporaceae</taxon>
        <taxon>Plantactinospora</taxon>
    </lineage>
</organism>
<name>A0ABU7RVE0_9ACTN</name>
<gene>
    <name evidence="1" type="ORF">V1633_18420</name>
</gene>
<evidence type="ECO:0000313" key="1">
    <source>
        <dbReference type="EMBL" id="MEE6260462.1"/>
    </source>
</evidence>